<organism evidence="2 3">
    <name type="scientific">Globodera pallida</name>
    <name type="common">Potato cyst nematode worm</name>
    <name type="synonym">Heterodera pallida</name>
    <dbReference type="NCBI Taxonomy" id="36090"/>
    <lineage>
        <taxon>Eukaryota</taxon>
        <taxon>Metazoa</taxon>
        <taxon>Ecdysozoa</taxon>
        <taxon>Nematoda</taxon>
        <taxon>Chromadorea</taxon>
        <taxon>Rhabditida</taxon>
        <taxon>Tylenchina</taxon>
        <taxon>Tylenchomorpha</taxon>
        <taxon>Tylenchoidea</taxon>
        <taxon>Heteroderidae</taxon>
        <taxon>Heteroderinae</taxon>
        <taxon>Globodera</taxon>
    </lineage>
</organism>
<feature type="transmembrane region" description="Helical" evidence="1">
    <location>
        <begin position="40"/>
        <end position="64"/>
    </location>
</feature>
<keyword evidence="1" id="KW-0472">Membrane</keyword>
<feature type="transmembrane region" description="Helical" evidence="1">
    <location>
        <begin position="76"/>
        <end position="94"/>
    </location>
</feature>
<keyword evidence="1" id="KW-1133">Transmembrane helix</keyword>
<evidence type="ECO:0000313" key="2">
    <source>
        <dbReference type="Proteomes" id="UP000050741"/>
    </source>
</evidence>
<sequence length="101" mass="11581">MIAAAIFNKTAHCRSLCDFLFFKGLNYFLLEPSQVPFFDLLILVTNYTFFSILVYIISDVYCLLFPESKEINTSTIWLVGAFILQIHILTKISVQKPSFSS</sequence>
<keyword evidence="2" id="KW-1185">Reference proteome</keyword>
<dbReference type="AlphaFoldDB" id="A0A183BJW4"/>
<accession>A0A183BJW4</accession>
<protein>
    <submittedName>
        <fullName evidence="3">7TM_GPCR_Srx domain-containing protein</fullName>
    </submittedName>
</protein>
<name>A0A183BJW4_GLOPA</name>
<evidence type="ECO:0000313" key="3">
    <source>
        <dbReference type="WBParaSite" id="GPLIN_000089300"/>
    </source>
</evidence>
<evidence type="ECO:0000256" key="1">
    <source>
        <dbReference type="SAM" id="Phobius"/>
    </source>
</evidence>
<reference evidence="2" key="1">
    <citation type="submission" date="2013-12" db="EMBL/GenBank/DDBJ databases">
        <authorList>
            <person name="Aslett M."/>
        </authorList>
    </citation>
    <scope>NUCLEOTIDE SEQUENCE [LARGE SCALE GENOMIC DNA]</scope>
    <source>
        <strain evidence="2">Lindley</strain>
    </source>
</reference>
<reference evidence="3" key="3">
    <citation type="submission" date="2016-06" db="UniProtKB">
        <authorList>
            <consortium name="WormBaseParasite"/>
        </authorList>
    </citation>
    <scope>IDENTIFICATION</scope>
</reference>
<dbReference type="WBParaSite" id="GPLIN_000089300">
    <property type="protein sequence ID" value="GPLIN_000089300"/>
    <property type="gene ID" value="GPLIN_000089300"/>
</dbReference>
<proteinExistence type="predicted"/>
<keyword evidence="1" id="KW-0812">Transmembrane</keyword>
<dbReference type="Proteomes" id="UP000050741">
    <property type="component" value="Unassembled WGS sequence"/>
</dbReference>
<reference evidence="2" key="2">
    <citation type="submission" date="2014-05" db="EMBL/GenBank/DDBJ databases">
        <title>The genome and life-stage specific transcriptomes of Globodera pallida elucidate key aspects of plant parasitism by a cyst nematode.</title>
        <authorList>
            <person name="Cotton J.A."/>
            <person name="Lilley C.J."/>
            <person name="Jones L.M."/>
            <person name="Kikuchi T."/>
            <person name="Reid A.J."/>
            <person name="Thorpe P."/>
            <person name="Tsai I.J."/>
            <person name="Beasley H."/>
            <person name="Blok V."/>
            <person name="Cock P.J.A."/>
            <person name="Van den Akker S.E."/>
            <person name="Holroyd N."/>
            <person name="Hunt M."/>
            <person name="Mantelin S."/>
            <person name="Naghra H."/>
            <person name="Pain A."/>
            <person name="Palomares-Rius J.E."/>
            <person name="Zarowiecki M."/>
            <person name="Berriman M."/>
            <person name="Jones J.T."/>
            <person name="Urwin P.E."/>
        </authorList>
    </citation>
    <scope>NUCLEOTIDE SEQUENCE [LARGE SCALE GENOMIC DNA]</scope>
    <source>
        <strain evidence="2">Lindley</strain>
    </source>
</reference>